<accession>A0A9X1WDW8</accession>
<name>A0A9X1WDW8_9VIBR</name>
<evidence type="ECO:0000313" key="2">
    <source>
        <dbReference type="Proteomes" id="UP001139488"/>
    </source>
</evidence>
<reference evidence="1" key="1">
    <citation type="submission" date="2021-11" db="EMBL/GenBank/DDBJ databases">
        <title>Vibrio ZSDE26 sp. nov. and Vibrio ZSDZ34 sp. nov., isolated from coastal seawater in Qingdao.</title>
        <authorList>
            <person name="Zhang P."/>
        </authorList>
    </citation>
    <scope>NUCLEOTIDE SEQUENCE</scope>
    <source>
        <strain evidence="1">ZSDZ34</strain>
    </source>
</reference>
<organism evidence="1 2">
    <name type="scientific">Vibrio gelatinilyticus</name>
    <dbReference type="NCBI Taxonomy" id="2893468"/>
    <lineage>
        <taxon>Bacteria</taxon>
        <taxon>Pseudomonadati</taxon>
        <taxon>Pseudomonadota</taxon>
        <taxon>Gammaproteobacteria</taxon>
        <taxon>Vibrionales</taxon>
        <taxon>Vibrionaceae</taxon>
        <taxon>Vibrio</taxon>
    </lineage>
</organism>
<dbReference type="AlphaFoldDB" id="A0A9X1WDW8"/>
<proteinExistence type="predicted"/>
<gene>
    <name evidence="1" type="ORF">LNL84_11110</name>
</gene>
<dbReference type="Proteomes" id="UP001139488">
    <property type="component" value="Unassembled WGS sequence"/>
</dbReference>
<sequence length="97" mass="11034">MLLEQVVEIIEFTDSDHLSNAMESFNEKGIVLDADFPFLPVVFDKAPSQLSARLSRIGFMGQLQIAEFTDQRGVMRHVVFDSNRIPLHEALQWSLAQ</sequence>
<dbReference type="RefSeq" id="WP_244357314.1">
    <property type="nucleotide sequence ID" value="NZ_JAJNNZ010000007.1"/>
</dbReference>
<dbReference type="EMBL" id="JAJNNZ010000007">
    <property type="protein sequence ID" value="MCJ2377378.1"/>
    <property type="molecule type" value="Genomic_DNA"/>
</dbReference>
<keyword evidence="2" id="KW-1185">Reference proteome</keyword>
<comment type="caution">
    <text evidence="1">The sequence shown here is derived from an EMBL/GenBank/DDBJ whole genome shotgun (WGS) entry which is preliminary data.</text>
</comment>
<protein>
    <submittedName>
        <fullName evidence="1">Uncharacterized protein</fullName>
    </submittedName>
</protein>
<evidence type="ECO:0000313" key="1">
    <source>
        <dbReference type="EMBL" id="MCJ2377378.1"/>
    </source>
</evidence>